<feature type="region of interest" description="Disordered" evidence="3">
    <location>
        <begin position="53"/>
        <end position="216"/>
    </location>
</feature>
<feature type="compositionally biased region" description="Basic and acidic residues" evidence="3">
    <location>
        <begin position="53"/>
        <end position="69"/>
    </location>
</feature>
<evidence type="ECO:0000256" key="3">
    <source>
        <dbReference type="SAM" id="MobiDB-lite"/>
    </source>
</evidence>
<comment type="similarity">
    <text evidence="1">Belongs to the remorin family.</text>
</comment>
<dbReference type="Proteomes" id="UP000515123">
    <property type="component" value="Linkage group 22"/>
</dbReference>
<feature type="compositionally biased region" description="Polar residues" evidence="3">
    <location>
        <begin position="277"/>
        <end position="286"/>
    </location>
</feature>
<feature type="compositionally biased region" description="Low complexity" evidence="3">
    <location>
        <begin position="149"/>
        <end position="165"/>
    </location>
</feature>
<dbReference type="PANTHER" id="PTHR31471">
    <property type="entry name" value="OS02G0116800 PROTEIN"/>
    <property type="match status" value="1"/>
</dbReference>
<evidence type="ECO:0000256" key="2">
    <source>
        <dbReference type="SAM" id="Coils"/>
    </source>
</evidence>
<dbReference type="AlphaFoldDB" id="A0A6P5HD52"/>
<feature type="compositionally biased region" description="Low complexity" evidence="3">
    <location>
        <begin position="315"/>
        <end position="327"/>
    </location>
</feature>
<feature type="region of interest" description="Disordered" evidence="3">
    <location>
        <begin position="274"/>
        <end position="330"/>
    </location>
</feature>
<proteinExistence type="inferred from homology"/>
<dbReference type="RefSeq" id="XP_020113423.1">
    <property type="nucleotide sequence ID" value="XM_020257834.1"/>
</dbReference>
<accession>A0A6P5HD52</accession>
<evidence type="ECO:0000313" key="5">
    <source>
        <dbReference type="Proteomes" id="UP000515123"/>
    </source>
</evidence>
<dbReference type="GeneID" id="109727664"/>
<reference evidence="5" key="1">
    <citation type="journal article" date="2015" name="Nat. Genet.">
        <title>The pineapple genome and the evolution of CAM photosynthesis.</title>
        <authorList>
            <person name="Ming R."/>
            <person name="VanBuren R."/>
            <person name="Wai C.M."/>
            <person name="Tang H."/>
            <person name="Schatz M.C."/>
            <person name="Bowers J.E."/>
            <person name="Lyons E."/>
            <person name="Wang M.L."/>
            <person name="Chen J."/>
            <person name="Biggers E."/>
            <person name="Zhang J."/>
            <person name="Huang L."/>
            <person name="Zhang L."/>
            <person name="Miao W."/>
            <person name="Zhang J."/>
            <person name="Ye Z."/>
            <person name="Miao C."/>
            <person name="Lin Z."/>
            <person name="Wang H."/>
            <person name="Zhou H."/>
            <person name="Yim W.C."/>
            <person name="Priest H.D."/>
            <person name="Zheng C."/>
            <person name="Woodhouse M."/>
            <person name="Edger P.P."/>
            <person name="Guyot R."/>
            <person name="Guo H.B."/>
            <person name="Guo H."/>
            <person name="Zheng G."/>
            <person name="Singh R."/>
            <person name="Sharma A."/>
            <person name="Min X."/>
            <person name="Zheng Y."/>
            <person name="Lee H."/>
            <person name="Gurtowski J."/>
            <person name="Sedlazeck F.J."/>
            <person name="Harkess A."/>
            <person name="McKain M.R."/>
            <person name="Liao Z."/>
            <person name="Fang J."/>
            <person name="Liu J."/>
            <person name="Zhang X."/>
            <person name="Zhang Q."/>
            <person name="Hu W."/>
            <person name="Qin Y."/>
            <person name="Wang K."/>
            <person name="Chen L.Y."/>
            <person name="Shirley N."/>
            <person name="Lin Y.R."/>
            <person name="Liu L.Y."/>
            <person name="Hernandez A.G."/>
            <person name="Wright C.L."/>
            <person name="Bulone V."/>
            <person name="Tuskan G.A."/>
            <person name="Heath K."/>
            <person name="Zee F."/>
            <person name="Moore P.H."/>
            <person name="Sunkar R."/>
            <person name="Leebens-Mack J.H."/>
            <person name="Mockler T."/>
            <person name="Bennetzen J.L."/>
            <person name="Freeling M."/>
            <person name="Sankoff D."/>
            <person name="Paterson A.H."/>
            <person name="Zhu X."/>
            <person name="Yang X."/>
            <person name="Smith J.A."/>
            <person name="Cushman J.C."/>
            <person name="Paull R.E."/>
            <person name="Yu Q."/>
        </authorList>
    </citation>
    <scope>NUCLEOTIDE SEQUENCE [LARGE SCALE GENOMIC DNA]</scope>
    <source>
        <strain evidence="5">cv. F153</strain>
    </source>
</reference>
<evidence type="ECO:0000259" key="4">
    <source>
        <dbReference type="Pfam" id="PF03763"/>
    </source>
</evidence>
<feature type="coiled-coil region" evidence="2">
    <location>
        <begin position="418"/>
        <end position="471"/>
    </location>
</feature>
<evidence type="ECO:0000256" key="1">
    <source>
        <dbReference type="ARBA" id="ARBA00005711"/>
    </source>
</evidence>
<protein>
    <submittedName>
        <fullName evidence="6">Uncharacterized protein LOC109727664</fullName>
    </submittedName>
</protein>
<dbReference type="Gramene" id="Aco009227.1.mrna1">
    <property type="protein sequence ID" value="Aco009227.1.mrna1"/>
    <property type="gene ID" value="Aco009227.1.path1"/>
</dbReference>
<gene>
    <name evidence="6" type="primary">LOC109727664</name>
</gene>
<evidence type="ECO:0000313" key="6">
    <source>
        <dbReference type="RefSeq" id="XP_020113423.1"/>
    </source>
</evidence>
<feature type="compositionally biased region" description="Low complexity" evidence="3">
    <location>
        <begin position="72"/>
        <end position="98"/>
    </location>
</feature>
<feature type="domain" description="Remorin C-terminal" evidence="4">
    <location>
        <begin position="384"/>
        <end position="487"/>
    </location>
</feature>
<dbReference type="OrthoDB" id="1900877at2759"/>
<sequence length="496" mass="55081">MDYERIEKPLSHGGGFSPKKLRAMLLGMEKKKSTGDEVDSKFSLRSELDHAEIDDERRGSHSDEFKDVDMVSSLSECSTSLDSTNPQNPSKSNNNPSSMLRNKILEDDSFDSESAASSTFEFHKDRCANRPFSSKPTPSKWDDAQKWIASPNNSNRSGRGSGAPAKKGERVGLGSRQPPTKIVMEIAEEEAAAETKRIDPSQGKREKSVNWEMDPLPESNSCANDALVAEDLAADSAVSLIQHDSSTPLQNATTCLNHPPTVRAVSMRDMGTEMTPIASQEPSRTGTPVRATTPARNSNSSRPSTPQQSSIVSASGNKNNNNSDNGDCSAKELSEKELQMRTRREIMILGTQLGKTNIAAWASKEEEEKDASLSLSDRSTKRAIETRAAAWEEAEKAKYLARFKREEIKIQAWENHQIAKTEARMRKIEVEIERMRAHAQESLMNKLVTVRHKAEEKLATAEAERNEQAAKIAQQAEYIRRTGRFPSSCTCWGWCF</sequence>
<feature type="compositionally biased region" description="Basic and acidic residues" evidence="3">
    <location>
        <begin position="193"/>
        <end position="209"/>
    </location>
</feature>
<feature type="compositionally biased region" description="Polar residues" evidence="3">
    <location>
        <begin position="294"/>
        <end position="314"/>
    </location>
</feature>
<name>A0A6P5HD52_ANACO</name>
<dbReference type="PANTHER" id="PTHR31471:SF98">
    <property type="entry name" value="OS02G0116800 PROTEIN"/>
    <property type="match status" value="1"/>
</dbReference>
<reference evidence="6" key="2">
    <citation type="submission" date="2025-08" db="UniProtKB">
        <authorList>
            <consortium name="RefSeq"/>
        </authorList>
    </citation>
    <scope>IDENTIFICATION</scope>
    <source>
        <tissue evidence="6">Leaf</tissue>
    </source>
</reference>
<organism evidence="5 6">
    <name type="scientific">Ananas comosus</name>
    <name type="common">Pineapple</name>
    <name type="synonym">Ananas ananas</name>
    <dbReference type="NCBI Taxonomy" id="4615"/>
    <lineage>
        <taxon>Eukaryota</taxon>
        <taxon>Viridiplantae</taxon>
        <taxon>Streptophyta</taxon>
        <taxon>Embryophyta</taxon>
        <taxon>Tracheophyta</taxon>
        <taxon>Spermatophyta</taxon>
        <taxon>Magnoliopsida</taxon>
        <taxon>Liliopsida</taxon>
        <taxon>Poales</taxon>
        <taxon>Bromeliaceae</taxon>
        <taxon>Bromelioideae</taxon>
        <taxon>Ananas</taxon>
    </lineage>
</organism>
<dbReference type="InterPro" id="IPR005516">
    <property type="entry name" value="Remorin_C"/>
</dbReference>
<dbReference type="Pfam" id="PF03763">
    <property type="entry name" value="Remorin_C"/>
    <property type="match status" value="1"/>
</dbReference>
<keyword evidence="5" id="KW-1185">Reference proteome</keyword>
<keyword evidence="2" id="KW-0175">Coiled coil</keyword>